<dbReference type="Pfam" id="PF00881">
    <property type="entry name" value="Nitroreductase"/>
    <property type="match status" value="1"/>
</dbReference>
<dbReference type="PANTHER" id="PTHR43673">
    <property type="entry name" value="NAD(P)H NITROREDUCTASE YDGI-RELATED"/>
    <property type="match status" value="1"/>
</dbReference>
<proteinExistence type="inferred from homology"/>
<name>A0A1V4SYJ2_9CLOT</name>
<dbReference type="Gene3D" id="3.40.109.10">
    <property type="entry name" value="NADH Oxidase"/>
    <property type="match status" value="1"/>
</dbReference>
<gene>
    <name evidence="5" type="primary">yfkO</name>
    <name evidence="5" type="ORF">CLTHE_04040</name>
</gene>
<feature type="domain" description="Nitroreductase" evidence="4">
    <location>
        <begin position="12"/>
        <end position="176"/>
    </location>
</feature>
<dbReference type="InterPro" id="IPR000415">
    <property type="entry name" value="Nitroreductase-like"/>
</dbReference>
<dbReference type="Proteomes" id="UP000191448">
    <property type="component" value="Unassembled WGS sequence"/>
</dbReference>
<dbReference type="InterPro" id="IPR029479">
    <property type="entry name" value="Nitroreductase"/>
</dbReference>
<dbReference type="SUPFAM" id="SSF55469">
    <property type="entry name" value="FMN-dependent nitroreductase-like"/>
    <property type="match status" value="1"/>
</dbReference>
<evidence type="ECO:0000256" key="1">
    <source>
        <dbReference type="ARBA" id="ARBA00007118"/>
    </source>
</evidence>
<evidence type="ECO:0000256" key="3">
    <source>
        <dbReference type="ARBA" id="ARBA00023002"/>
    </source>
</evidence>
<dbReference type="EC" id="1.-.-.-" evidence="5"/>
<evidence type="ECO:0000313" key="6">
    <source>
        <dbReference type="Proteomes" id="UP000191448"/>
    </source>
</evidence>
<accession>A0A1V4SYJ2</accession>
<keyword evidence="3 5" id="KW-0560">Oxidoreductase</keyword>
<dbReference type="EMBL" id="LTAY01000020">
    <property type="protein sequence ID" value="OPX49924.1"/>
    <property type="molecule type" value="Genomic_DNA"/>
</dbReference>
<dbReference type="RefSeq" id="WP_080021771.1">
    <property type="nucleotide sequence ID" value="NZ_LTAY01000020.1"/>
</dbReference>
<dbReference type="CDD" id="cd02149">
    <property type="entry name" value="NfsB-like"/>
    <property type="match status" value="1"/>
</dbReference>
<evidence type="ECO:0000256" key="2">
    <source>
        <dbReference type="ARBA" id="ARBA00022857"/>
    </source>
</evidence>
<comment type="caution">
    <text evidence="5">The sequence shown here is derived from an EMBL/GenBank/DDBJ whole genome shotgun (WGS) entry which is preliminary data.</text>
</comment>
<dbReference type="PANTHER" id="PTHR43673:SF10">
    <property type="entry name" value="NADH DEHYDROGENASE_NAD(P)H NITROREDUCTASE XCC3605-RELATED"/>
    <property type="match status" value="1"/>
</dbReference>
<dbReference type="GO" id="GO:0016491">
    <property type="term" value="F:oxidoreductase activity"/>
    <property type="evidence" value="ECO:0007669"/>
    <property type="project" value="UniProtKB-KW"/>
</dbReference>
<sequence length="218" mass="25156">MRREDIRDALNFRYACKIFDESKKINEADFDLILEAGRLAPSSMGIEPWKFVVLQNEKLREEIANVSWGGKKQIPSASHVVLILSRKADDLKYDSEYINDLLVKTKKLPDDVVDIMKKIMKDIEDSRFENKDDLIEHYSKEQAHIAMADMMQTAALMRIDSCPIGGFDKEAVEKILIENNILDPKHFELALITAFGYRAEEPAPKTRRAKEQVIEWVK</sequence>
<organism evidence="5 6">
    <name type="scientific">Clostridium thermobutyricum DSM 4928</name>
    <dbReference type="NCBI Taxonomy" id="1121339"/>
    <lineage>
        <taxon>Bacteria</taxon>
        <taxon>Bacillati</taxon>
        <taxon>Bacillota</taxon>
        <taxon>Clostridia</taxon>
        <taxon>Eubacteriales</taxon>
        <taxon>Clostridiaceae</taxon>
        <taxon>Clostridium</taxon>
    </lineage>
</organism>
<evidence type="ECO:0000313" key="5">
    <source>
        <dbReference type="EMBL" id="OPX49924.1"/>
    </source>
</evidence>
<dbReference type="InterPro" id="IPR033878">
    <property type="entry name" value="NfsB-like"/>
</dbReference>
<dbReference type="AlphaFoldDB" id="A0A1V4SYJ2"/>
<evidence type="ECO:0000259" key="4">
    <source>
        <dbReference type="Pfam" id="PF00881"/>
    </source>
</evidence>
<reference evidence="5 6" key="1">
    <citation type="submission" date="2016-02" db="EMBL/GenBank/DDBJ databases">
        <title>Genome sequence of Clostridium thermobutyricum DSM 4928.</title>
        <authorList>
            <person name="Poehlein A."/>
            <person name="Daniel R."/>
        </authorList>
    </citation>
    <scope>NUCLEOTIDE SEQUENCE [LARGE SCALE GENOMIC DNA]</scope>
    <source>
        <strain evidence="5 6">DSM 4928</strain>
    </source>
</reference>
<keyword evidence="2" id="KW-0521">NADP</keyword>
<comment type="similarity">
    <text evidence="1">Belongs to the nitroreductase family.</text>
</comment>
<protein>
    <submittedName>
        <fullName evidence="5">Putative NAD(P)H nitroreductase YfkO</fullName>
        <ecNumber evidence="5">1.-.-.-</ecNumber>
    </submittedName>
</protein>
<dbReference type="OrthoDB" id="9812105at2"/>